<evidence type="ECO:0000313" key="4">
    <source>
        <dbReference type="Proteomes" id="UP000045051"/>
    </source>
</evidence>
<evidence type="ECO:0000313" key="3">
    <source>
        <dbReference type="EMBL" id="CEN43211.1"/>
    </source>
</evidence>
<protein>
    <submittedName>
        <fullName evidence="3">tRNA pseudouridine synthase B (Modular protein)</fullName>
    </submittedName>
</protein>
<feature type="compositionally biased region" description="Basic and acidic residues" evidence="1">
    <location>
        <begin position="28"/>
        <end position="41"/>
    </location>
</feature>
<name>A0A0B7HRU9_9FLAO</name>
<organism evidence="3 4">
    <name type="scientific">Capnocytophaga canis</name>
    <dbReference type="NCBI Taxonomy" id="1848903"/>
    <lineage>
        <taxon>Bacteria</taxon>
        <taxon>Pseudomonadati</taxon>
        <taxon>Bacteroidota</taxon>
        <taxon>Flavobacteriia</taxon>
        <taxon>Flavobacteriales</taxon>
        <taxon>Flavobacteriaceae</taxon>
        <taxon>Capnocytophaga</taxon>
    </lineage>
</organism>
<keyword evidence="2" id="KW-0812">Transmembrane</keyword>
<evidence type="ECO:0000256" key="1">
    <source>
        <dbReference type="SAM" id="MobiDB-lite"/>
    </source>
</evidence>
<dbReference type="Proteomes" id="UP000045051">
    <property type="component" value="Unassembled WGS sequence"/>
</dbReference>
<keyword evidence="4" id="KW-1185">Reference proteome</keyword>
<feature type="compositionally biased region" description="Basic residues" evidence="1">
    <location>
        <begin position="57"/>
        <end position="68"/>
    </location>
</feature>
<feature type="region of interest" description="Disordered" evidence="1">
    <location>
        <begin position="1"/>
        <end position="70"/>
    </location>
</feature>
<gene>
    <name evidence="3" type="ORF">CCAND38_10104</name>
</gene>
<accession>A0A0B7HRU9</accession>
<dbReference type="RefSeq" id="WP_052458043.1">
    <property type="nucleotide sequence ID" value="NZ_CDOH01000001.1"/>
</dbReference>
<evidence type="ECO:0000256" key="2">
    <source>
        <dbReference type="SAM" id="Phobius"/>
    </source>
</evidence>
<dbReference type="AlphaFoldDB" id="A0A0B7HRU9"/>
<sequence>MKKKKRKYNKKPSVQPRKSDVTTPQLPKPKEDVSEESKPKVDTSQIPIVTDTNPKIHNSRPRSKKKSRRGDWQTFLREVRRFIDMLSPIEKSVIITLSFIICILVLMLRVQLKAKEAEIMLEMNFTPEVAEFDIPPEESKAEQGITEQTRITIKTYNEADRALKHADEPFKTLDEILAEREMKEASESLLTDKISDVVVTTDVGIEQNQQGVKREEVVNKNTLIKYALVDREVRGDLPNPVFTCEEEGKVVVDIKVNEEGKVVTASINREHSTTTNGCLVENALAYARQARFNVYLDRKMQSGTITYFFQSKR</sequence>
<proteinExistence type="predicted"/>
<dbReference type="EMBL" id="CDOI01000001">
    <property type="protein sequence ID" value="CEN43211.1"/>
    <property type="molecule type" value="Genomic_DNA"/>
</dbReference>
<feature type="compositionally biased region" description="Polar residues" evidence="1">
    <location>
        <begin position="42"/>
        <end position="56"/>
    </location>
</feature>
<keyword evidence="2" id="KW-0472">Membrane</keyword>
<feature type="compositionally biased region" description="Basic residues" evidence="1">
    <location>
        <begin position="1"/>
        <end position="10"/>
    </location>
</feature>
<reference evidence="3 4" key="1">
    <citation type="submission" date="2015-01" db="EMBL/GenBank/DDBJ databases">
        <authorList>
            <person name="MANFREDI Pablo"/>
        </authorList>
    </citation>
    <scope>NUCLEOTIDE SEQUENCE [LARGE SCALE GENOMIC DNA]</scope>
    <source>
        <strain evidence="3 4">CcD38</strain>
    </source>
</reference>
<keyword evidence="2" id="KW-1133">Transmembrane helix</keyword>
<feature type="transmembrane region" description="Helical" evidence="2">
    <location>
        <begin position="93"/>
        <end position="112"/>
    </location>
</feature>